<reference evidence="1" key="1">
    <citation type="submission" date="2017-02" db="EMBL/GenBank/DDBJ databases">
        <title>Delving into the versatile metabolic prowess of the omnipresent phylum Bacteroidetes.</title>
        <authorList>
            <person name="Nobu M.K."/>
            <person name="Mei R."/>
            <person name="Narihiro T."/>
            <person name="Kuroda K."/>
            <person name="Liu W.-T."/>
        </authorList>
    </citation>
    <scope>NUCLEOTIDE SEQUENCE</scope>
    <source>
        <strain evidence="1">ADurb.Bin160</strain>
    </source>
</reference>
<proteinExistence type="predicted"/>
<dbReference type="Proteomes" id="UP000485621">
    <property type="component" value="Unassembled WGS sequence"/>
</dbReference>
<organism evidence="1">
    <name type="scientific">candidate division CPR1 bacterium ADurb.Bin160</name>
    <dbReference type="NCBI Taxonomy" id="1852826"/>
    <lineage>
        <taxon>Bacteria</taxon>
        <taxon>candidate division CPR1</taxon>
    </lineage>
</organism>
<comment type="caution">
    <text evidence="1">The sequence shown here is derived from an EMBL/GenBank/DDBJ whole genome shotgun (WGS) entry which is preliminary data.</text>
</comment>
<dbReference type="EMBL" id="MWDB01000042">
    <property type="protein sequence ID" value="OQB40491.1"/>
    <property type="molecule type" value="Genomic_DNA"/>
</dbReference>
<evidence type="ECO:0000313" key="1">
    <source>
        <dbReference type="EMBL" id="OQB40491.1"/>
    </source>
</evidence>
<name>A0A1V5ZJW4_9BACT</name>
<sequence length="102" mass="12240">MNRYNTCKKSIYKDEFGNNYFDIFTFPLENLKITDIPQEYVLNKNDILRFDLLIYNVYGNCSYDELVLYYNKIGNIYDVQVGAKIKFPSKRDLDNFYSENIK</sequence>
<accession>A0A1V5ZJW4</accession>
<protein>
    <submittedName>
        <fullName evidence="1">Uncharacterized protein</fullName>
    </submittedName>
</protein>
<dbReference type="AlphaFoldDB" id="A0A1V5ZJW4"/>
<gene>
    <name evidence="1" type="ORF">BWY04_01327</name>
</gene>